<dbReference type="GO" id="GO:0070681">
    <property type="term" value="P:glutaminyl-tRNAGln biosynthesis via transamidation"/>
    <property type="evidence" value="ECO:0007669"/>
    <property type="project" value="TreeGrafter"/>
</dbReference>
<dbReference type="EC" id="6.3.5.-" evidence="1"/>
<dbReference type="PANTHER" id="PTHR15004">
    <property type="entry name" value="GLUTAMYL-TRNA(GLN) AMIDOTRANSFERASE SUBUNIT C, MITOCHONDRIAL"/>
    <property type="match status" value="1"/>
</dbReference>
<comment type="catalytic activity">
    <reaction evidence="1">
        <text>L-aspartyl-tRNA(Asn) + L-glutamine + ATP + H2O = L-asparaginyl-tRNA(Asn) + L-glutamate + ADP + phosphate + 2 H(+)</text>
        <dbReference type="Rhea" id="RHEA:14513"/>
        <dbReference type="Rhea" id="RHEA-COMP:9674"/>
        <dbReference type="Rhea" id="RHEA-COMP:9677"/>
        <dbReference type="ChEBI" id="CHEBI:15377"/>
        <dbReference type="ChEBI" id="CHEBI:15378"/>
        <dbReference type="ChEBI" id="CHEBI:29985"/>
        <dbReference type="ChEBI" id="CHEBI:30616"/>
        <dbReference type="ChEBI" id="CHEBI:43474"/>
        <dbReference type="ChEBI" id="CHEBI:58359"/>
        <dbReference type="ChEBI" id="CHEBI:78515"/>
        <dbReference type="ChEBI" id="CHEBI:78516"/>
        <dbReference type="ChEBI" id="CHEBI:456216"/>
    </reaction>
</comment>
<comment type="catalytic activity">
    <reaction evidence="1">
        <text>L-glutamyl-tRNA(Gln) + L-glutamine + ATP + H2O = L-glutaminyl-tRNA(Gln) + L-glutamate + ADP + phosphate + H(+)</text>
        <dbReference type="Rhea" id="RHEA:17521"/>
        <dbReference type="Rhea" id="RHEA-COMP:9681"/>
        <dbReference type="Rhea" id="RHEA-COMP:9684"/>
        <dbReference type="ChEBI" id="CHEBI:15377"/>
        <dbReference type="ChEBI" id="CHEBI:15378"/>
        <dbReference type="ChEBI" id="CHEBI:29985"/>
        <dbReference type="ChEBI" id="CHEBI:30616"/>
        <dbReference type="ChEBI" id="CHEBI:43474"/>
        <dbReference type="ChEBI" id="CHEBI:58359"/>
        <dbReference type="ChEBI" id="CHEBI:78520"/>
        <dbReference type="ChEBI" id="CHEBI:78521"/>
        <dbReference type="ChEBI" id="CHEBI:456216"/>
    </reaction>
</comment>
<dbReference type="AlphaFoldDB" id="A0A134ARM7"/>
<dbReference type="RefSeq" id="WP_021745911.1">
    <property type="nucleotide sequence ID" value="NZ_AP019834.1"/>
</dbReference>
<dbReference type="EMBL" id="AP019841">
    <property type="protein sequence ID" value="BBM53999.1"/>
    <property type="molecule type" value="Genomic_DNA"/>
</dbReference>
<keyword evidence="5" id="KW-1185">Reference proteome</keyword>
<reference evidence="4" key="2">
    <citation type="submission" date="2016-01" db="EMBL/GenBank/DDBJ databases">
        <authorList>
            <person name="Oliw E.H."/>
        </authorList>
    </citation>
    <scope>NUCLEOTIDE SEQUENCE [LARGE SCALE GENOMIC DNA]</scope>
    <source>
        <strain evidence="4">KA00185</strain>
    </source>
</reference>
<dbReference type="SUPFAM" id="SSF141000">
    <property type="entry name" value="Glu-tRNAGln amidotransferase C subunit"/>
    <property type="match status" value="1"/>
</dbReference>
<dbReference type="Gene3D" id="1.10.20.60">
    <property type="entry name" value="Glu-tRNAGln amidotransferase C subunit, N-terminal domain"/>
    <property type="match status" value="1"/>
</dbReference>
<gene>
    <name evidence="1" type="primary">gatC</name>
    <name evidence="4" type="ORF">HMPREF3180_00020</name>
    <name evidence="2" type="ORF">JMUB3933_1994</name>
    <name evidence="3" type="ORF">JMUB3936_0277</name>
</gene>
<dbReference type="EMBL" id="AP019834">
    <property type="protein sequence ID" value="BBM48478.1"/>
    <property type="molecule type" value="Genomic_DNA"/>
</dbReference>
<keyword evidence="1" id="KW-0547">Nucleotide-binding</keyword>
<keyword evidence="1" id="KW-0067">ATP-binding</keyword>
<dbReference type="Proteomes" id="UP000070483">
    <property type="component" value="Unassembled WGS sequence"/>
</dbReference>
<protein>
    <recommendedName>
        <fullName evidence="1">Aspartyl/glutamyl-tRNA(Asn/Gln) amidotransferase subunit C</fullName>
        <shortName evidence="1">Asp/Glu-ADT subunit C</shortName>
        <ecNumber evidence="1">6.3.5.-</ecNumber>
    </recommendedName>
</protein>
<dbReference type="STRING" id="157687.HMPREF3180_00020"/>
<dbReference type="PANTHER" id="PTHR15004:SF0">
    <property type="entry name" value="GLUTAMYL-TRNA(GLN) AMIDOTRANSFERASE SUBUNIT C, MITOCHONDRIAL"/>
    <property type="match status" value="1"/>
</dbReference>
<dbReference type="Pfam" id="PF02686">
    <property type="entry name" value="GatC"/>
    <property type="match status" value="1"/>
</dbReference>
<keyword evidence="4" id="KW-0808">Transferase</keyword>
<comment type="function">
    <text evidence="1">Allows the formation of correctly charged Asn-tRNA(Asn) or Gln-tRNA(Gln) through the transamidation of misacylated Asp-tRNA(Asn) or Glu-tRNA(Gln) in organisms which lack either or both of asparaginyl-tRNA or glutaminyl-tRNA synthetases. The reaction takes place in the presence of glutamine and ATP through an activated phospho-Asp-tRNA(Asn) or phospho-Glu-tRNA(Gln).</text>
</comment>
<dbReference type="Proteomes" id="UP000321944">
    <property type="component" value="Chromosome"/>
</dbReference>
<dbReference type="InterPro" id="IPR036113">
    <property type="entry name" value="Asp/Glu-ADT_sf_sub_c"/>
</dbReference>
<evidence type="ECO:0000313" key="7">
    <source>
        <dbReference type="Proteomes" id="UP000321944"/>
    </source>
</evidence>
<dbReference type="GO" id="GO:0050567">
    <property type="term" value="F:glutaminyl-tRNA synthase (glutamine-hydrolyzing) activity"/>
    <property type="evidence" value="ECO:0007669"/>
    <property type="project" value="UniProtKB-UniRule"/>
</dbReference>
<dbReference type="GO" id="GO:0006412">
    <property type="term" value="P:translation"/>
    <property type="evidence" value="ECO:0007669"/>
    <property type="project" value="UniProtKB-UniRule"/>
</dbReference>
<evidence type="ECO:0000313" key="3">
    <source>
        <dbReference type="EMBL" id="BBM53999.1"/>
    </source>
</evidence>
<dbReference type="GO" id="GO:0016740">
    <property type="term" value="F:transferase activity"/>
    <property type="evidence" value="ECO:0007669"/>
    <property type="project" value="UniProtKB-KW"/>
</dbReference>
<reference evidence="3 7" key="4">
    <citation type="submission" date="2019-07" db="EMBL/GenBank/DDBJ databases">
        <title>Complete Genome Sequence of Leptotrichia wadei Strain JMUB3936.</title>
        <authorList>
            <person name="Watanabe S."/>
            <person name="Cui L."/>
        </authorList>
    </citation>
    <scope>NUCLEOTIDE SEQUENCE [LARGE SCALE GENOMIC DNA]</scope>
    <source>
        <strain evidence="3 7">JMUB3936</strain>
    </source>
</reference>
<dbReference type="OrthoDB" id="9813938at2"/>
<dbReference type="HAMAP" id="MF_00122">
    <property type="entry name" value="GatC"/>
    <property type="match status" value="1"/>
</dbReference>
<organism evidence="4 5">
    <name type="scientific">Leptotrichia wadei</name>
    <dbReference type="NCBI Taxonomy" id="157687"/>
    <lineage>
        <taxon>Bacteria</taxon>
        <taxon>Fusobacteriati</taxon>
        <taxon>Fusobacteriota</taxon>
        <taxon>Fusobacteriia</taxon>
        <taxon>Fusobacteriales</taxon>
        <taxon>Leptotrichiaceae</taxon>
        <taxon>Leptotrichia</taxon>
    </lineage>
</organism>
<keyword evidence="1" id="KW-0648">Protein biosynthesis</keyword>
<dbReference type="InterPro" id="IPR003837">
    <property type="entry name" value="GatC"/>
</dbReference>
<reference evidence="2 6" key="3">
    <citation type="submission" date="2019-07" db="EMBL/GenBank/DDBJ databases">
        <title>Complete Genome Sequence of Leptotrichia wadei Strain JMUB3933.</title>
        <authorList>
            <person name="Watanabe S."/>
            <person name="Cui L."/>
        </authorList>
    </citation>
    <scope>NUCLEOTIDE SEQUENCE [LARGE SCALE GENOMIC DNA]</scope>
    <source>
        <strain evidence="2 6">JMUB3933</strain>
    </source>
</reference>
<keyword evidence="1" id="KW-0436">Ligase</keyword>
<reference evidence="5" key="1">
    <citation type="submission" date="2016-01" db="EMBL/GenBank/DDBJ databases">
        <authorList>
            <person name="Mitreva M."/>
            <person name="Pepin K.H."/>
            <person name="Mihindukulasuriya K.A."/>
            <person name="Fulton R."/>
            <person name="Fronick C."/>
            <person name="O'Laughlin M."/>
            <person name="Miner T."/>
            <person name="Herter B."/>
            <person name="Rosa B.A."/>
            <person name="Cordes M."/>
            <person name="Tomlinson C."/>
            <person name="Wollam A."/>
            <person name="Palsikar V.B."/>
            <person name="Mardis E.R."/>
            <person name="Wilson R.K."/>
        </authorList>
    </citation>
    <scope>NUCLEOTIDE SEQUENCE [LARGE SCALE GENOMIC DNA]</scope>
    <source>
        <strain evidence="5">KA00185</strain>
    </source>
</reference>
<name>A0A134ARM7_9FUSO</name>
<evidence type="ECO:0000256" key="1">
    <source>
        <dbReference type="HAMAP-Rule" id="MF_00122"/>
    </source>
</evidence>
<comment type="similarity">
    <text evidence="1">Belongs to the GatC family.</text>
</comment>
<dbReference type="NCBIfam" id="TIGR00135">
    <property type="entry name" value="gatC"/>
    <property type="match status" value="1"/>
</dbReference>
<comment type="subunit">
    <text evidence="1">Heterotrimer of A, B and C subunits.</text>
</comment>
<proteinExistence type="inferred from homology"/>
<evidence type="ECO:0000313" key="4">
    <source>
        <dbReference type="EMBL" id="KXB70353.1"/>
    </source>
</evidence>
<accession>A0A134ARM7</accession>
<dbReference type="GO" id="GO:0006450">
    <property type="term" value="P:regulation of translational fidelity"/>
    <property type="evidence" value="ECO:0007669"/>
    <property type="project" value="InterPro"/>
</dbReference>
<evidence type="ECO:0000313" key="2">
    <source>
        <dbReference type="EMBL" id="BBM48478.1"/>
    </source>
</evidence>
<dbReference type="EMBL" id="LSDD01000003">
    <property type="protein sequence ID" value="KXB70353.1"/>
    <property type="molecule type" value="Genomic_DNA"/>
</dbReference>
<dbReference type="GO" id="GO:0005524">
    <property type="term" value="F:ATP binding"/>
    <property type="evidence" value="ECO:0007669"/>
    <property type="project" value="UniProtKB-KW"/>
</dbReference>
<sequence length="99" mass="11275">MLSKEDVLKIAALSKLEFSENEIEKFRVDLNKIFDHMEELNSVDTSEVEPLFNVLDLKDVLRKDVVKDSGIKKEILENAPNSDEEFIIVPKVVGENADN</sequence>
<dbReference type="PATRIC" id="fig|157687.3.peg.19"/>
<evidence type="ECO:0000313" key="5">
    <source>
        <dbReference type="Proteomes" id="UP000070483"/>
    </source>
</evidence>
<dbReference type="Proteomes" id="UP000321397">
    <property type="component" value="Chromosome"/>
</dbReference>
<evidence type="ECO:0000313" key="6">
    <source>
        <dbReference type="Proteomes" id="UP000321397"/>
    </source>
</evidence>